<reference evidence="4" key="2">
    <citation type="submission" date="2025-08" db="UniProtKB">
        <authorList>
            <consortium name="Ensembl"/>
        </authorList>
    </citation>
    <scope>IDENTIFICATION</scope>
</reference>
<keyword evidence="2" id="KW-0677">Repeat</keyword>
<evidence type="ECO:0000313" key="5">
    <source>
        <dbReference type="Proteomes" id="UP000265120"/>
    </source>
</evidence>
<evidence type="ECO:0000256" key="2">
    <source>
        <dbReference type="ARBA" id="ARBA00022737"/>
    </source>
</evidence>
<dbReference type="SMART" id="SM00875">
    <property type="entry name" value="BACK"/>
    <property type="match status" value="1"/>
</dbReference>
<dbReference type="PANTHER" id="PTHR24412">
    <property type="entry name" value="KELCH PROTEIN"/>
    <property type="match status" value="1"/>
</dbReference>
<accession>A0A3P8W5I1</accession>
<dbReference type="SUPFAM" id="SSF54695">
    <property type="entry name" value="POZ domain"/>
    <property type="match status" value="1"/>
</dbReference>
<name>A0A3P8W5I1_CYNSE</name>
<evidence type="ECO:0000259" key="3">
    <source>
        <dbReference type="PROSITE" id="PS50097"/>
    </source>
</evidence>
<dbReference type="Proteomes" id="UP000265120">
    <property type="component" value="Chromosome 15"/>
</dbReference>
<evidence type="ECO:0000313" key="4">
    <source>
        <dbReference type="Ensembl" id="ENSCSEP00000019805.1"/>
    </source>
</evidence>
<proteinExistence type="predicted"/>
<dbReference type="SMART" id="SM00225">
    <property type="entry name" value="BTB"/>
    <property type="match status" value="1"/>
</dbReference>
<dbReference type="PROSITE" id="PS50097">
    <property type="entry name" value="BTB"/>
    <property type="match status" value="1"/>
</dbReference>
<evidence type="ECO:0000256" key="1">
    <source>
        <dbReference type="ARBA" id="ARBA00022441"/>
    </source>
</evidence>
<keyword evidence="5" id="KW-1185">Reference proteome</keyword>
<dbReference type="OMA" id="NEICAQH"/>
<reference evidence="4" key="3">
    <citation type="submission" date="2025-09" db="UniProtKB">
        <authorList>
            <consortium name="Ensembl"/>
        </authorList>
    </citation>
    <scope>IDENTIFICATION</scope>
</reference>
<protein>
    <recommendedName>
        <fullName evidence="3">BTB domain-containing protein</fullName>
    </recommendedName>
</protein>
<dbReference type="GeneTree" id="ENSGT00940000154664"/>
<dbReference type="Pfam" id="PF07707">
    <property type="entry name" value="BACK"/>
    <property type="match status" value="1"/>
</dbReference>
<dbReference type="InterPro" id="IPR000210">
    <property type="entry name" value="BTB/POZ_dom"/>
</dbReference>
<organism evidence="4 5">
    <name type="scientific">Cynoglossus semilaevis</name>
    <name type="common">Tongue sole</name>
    <dbReference type="NCBI Taxonomy" id="244447"/>
    <lineage>
        <taxon>Eukaryota</taxon>
        <taxon>Metazoa</taxon>
        <taxon>Chordata</taxon>
        <taxon>Craniata</taxon>
        <taxon>Vertebrata</taxon>
        <taxon>Euteleostomi</taxon>
        <taxon>Actinopterygii</taxon>
        <taxon>Neopterygii</taxon>
        <taxon>Teleostei</taxon>
        <taxon>Neoteleostei</taxon>
        <taxon>Acanthomorphata</taxon>
        <taxon>Carangaria</taxon>
        <taxon>Pleuronectiformes</taxon>
        <taxon>Pleuronectoidei</taxon>
        <taxon>Cynoglossidae</taxon>
        <taxon>Cynoglossinae</taxon>
        <taxon>Cynoglossus</taxon>
    </lineage>
</organism>
<feature type="domain" description="BTB" evidence="3">
    <location>
        <begin position="21"/>
        <end position="86"/>
    </location>
</feature>
<dbReference type="Gene3D" id="3.30.710.10">
    <property type="entry name" value="Potassium Channel Kv1.1, Chain A"/>
    <property type="match status" value="1"/>
</dbReference>
<dbReference type="STRING" id="244447.ENSCSEP00000019805"/>
<dbReference type="Gene3D" id="1.25.40.420">
    <property type="match status" value="1"/>
</dbReference>
<dbReference type="PANTHER" id="PTHR24412:SF172">
    <property type="entry name" value="KELCH-LIKE PROTEIN 10"/>
    <property type="match status" value="1"/>
</dbReference>
<sequence>MTMQNQLHHLSNEICAQHKNGDSVIRVAEVEFKIHKNILGRCSPYFMAVFYYDCTADNVFTICGLSPEIMDCIIHFEYTGIVVVTEDNVEALIMAADMFNVEDIVKICGYFLCKNLGPENCIGIWQLAIACLHYELQCTAWSYIVDYFEDVVPCEDLLQLTVQEESTVFEAILHWIDHKPQERKRHMKELFSKFRVALTGIEYINVHVKTNELVMKNVECQQMVSDALQLLCYMRREQSRAQAKVIH</sequence>
<dbReference type="Pfam" id="PF00651">
    <property type="entry name" value="BTB"/>
    <property type="match status" value="1"/>
</dbReference>
<dbReference type="InParanoid" id="A0A3P8W5I1"/>
<dbReference type="AlphaFoldDB" id="A0A3P8W5I1"/>
<dbReference type="Ensembl" id="ENSCSET00000020044.1">
    <property type="protein sequence ID" value="ENSCSEP00000019805.1"/>
    <property type="gene ID" value="ENSCSEG00000012640.1"/>
</dbReference>
<keyword evidence="1" id="KW-0880">Kelch repeat</keyword>
<dbReference type="InterPro" id="IPR011333">
    <property type="entry name" value="SKP1/BTB/POZ_sf"/>
</dbReference>
<reference evidence="4 5" key="1">
    <citation type="journal article" date="2014" name="Nat. Genet.">
        <title>Whole-genome sequence of a flatfish provides insights into ZW sex chromosome evolution and adaptation to a benthic lifestyle.</title>
        <authorList>
            <person name="Chen S."/>
            <person name="Zhang G."/>
            <person name="Shao C."/>
            <person name="Huang Q."/>
            <person name="Liu G."/>
            <person name="Zhang P."/>
            <person name="Song W."/>
            <person name="An N."/>
            <person name="Chalopin D."/>
            <person name="Volff J.N."/>
            <person name="Hong Y."/>
            <person name="Li Q."/>
            <person name="Sha Z."/>
            <person name="Zhou H."/>
            <person name="Xie M."/>
            <person name="Yu Q."/>
            <person name="Liu Y."/>
            <person name="Xiang H."/>
            <person name="Wang N."/>
            <person name="Wu K."/>
            <person name="Yang C."/>
            <person name="Zhou Q."/>
            <person name="Liao X."/>
            <person name="Yang L."/>
            <person name="Hu Q."/>
            <person name="Zhang J."/>
            <person name="Meng L."/>
            <person name="Jin L."/>
            <person name="Tian Y."/>
            <person name="Lian J."/>
            <person name="Yang J."/>
            <person name="Miao G."/>
            <person name="Liu S."/>
            <person name="Liang Z."/>
            <person name="Yan F."/>
            <person name="Li Y."/>
            <person name="Sun B."/>
            <person name="Zhang H."/>
            <person name="Zhang J."/>
            <person name="Zhu Y."/>
            <person name="Du M."/>
            <person name="Zhao Y."/>
            <person name="Schartl M."/>
            <person name="Tang Q."/>
            <person name="Wang J."/>
        </authorList>
    </citation>
    <scope>NUCLEOTIDE SEQUENCE</scope>
</reference>
<dbReference type="InterPro" id="IPR011705">
    <property type="entry name" value="BACK"/>
</dbReference>